<dbReference type="HAMAP" id="MF_00158">
    <property type="entry name" value="PanC"/>
    <property type="match status" value="1"/>
</dbReference>
<dbReference type="PANTHER" id="PTHR21299">
    <property type="entry name" value="CYTIDYLATE KINASE/PANTOATE-BETA-ALANINE LIGASE"/>
    <property type="match status" value="1"/>
</dbReference>
<evidence type="ECO:0000313" key="9">
    <source>
        <dbReference type="EMBL" id="MDT0620224.1"/>
    </source>
</evidence>
<gene>
    <name evidence="8 9" type="primary">panC</name>
    <name evidence="9" type="ORF">RM520_01230</name>
</gene>
<organism evidence="9 10">
    <name type="scientific">Croceitalea vernalis</name>
    <dbReference type="NCBI Taxonomy" id="3075599"/>
    <lineage>
        <taxon>Bacteria</taxon>
        <taxon>Pseudomonadati</taxon>
        <taxon>Bacteroidota</taxon>
        <taxon>Flavobacteriia</taxon>
        <taxon>Flavobacteriales</taxon>
        <taxon>Flavobacteriaceae</taxon>
        <taxon>Croceitalea</taxon>
    </lineage>
</organism>
<dbReference type="InterPro" id="IPR003721">
    <property type="entry name" value="Pantoate_ligase"/>
</dbReference>
<dbReference type="NCBIfam" id="TIGR00018">
    <property type="entry name" value="panC"/>
    <property type="match status" value="1"/>
</dbReference>
<feature type="active site" description="Proton donor" evidence="8">
    <location>
        <position position="37"/>
    </location>
</feature>
<keyword evidence="4 8" id="KW-0566">Pantothenate biosynthesis</keyword>
<protein>
    <recommendedName>
        <fullName evidence="8">Pantothenate synthetase</fullName>
        <shortName evidence="8">PS</shortName>
        <ecNumber evidence="8">6.3.2.1</ecNumber>
    </recommendedName>
    <alternativeName>
        <fullName evidence="8">Pantoate--beta-alanine ligase</fullName>
    </alternativeName>
    <alternativeName>
        <fullName evidence="8">Pantoate-activating enzyme</fullName>
    </alternativeName>
</protein>
<dbReference type="EMBL" id="JAVRHU010000001">
    <property type="protein sequence ID" value="MDT0620224.1"/>
    <property type="molecule type" value="Genomic_DNA"/>
</dbReference>
<dbReference type="NCBIfam" id="TIGR00125">
    <property type="entry name" value="cyt_tran_rel"/>
    <property type="match status" value="1"/>
</dbReference>
<reference evidence="9 10" key="1">
    <citation type="submission" date="2023-09" db="EMBL/GenBank/DDBJ databases">
        <authorList>
            <person name="Rey-Velasco X."/>
        </authorList>
    </citation>
    <scope>NUCLEOTIDE SEQUENCE [LARGE SCALE GENOMIC DNA]</scope>
    <source>
        <strain evidence="9 10">P007</strain>
    </source>
</reference>
<comment type="catalytic activity">
    <reaction evidence="7 8">
        <text>(R)-pantoate + beta-alanine + ATP = (R)-pantothenate + AMP + diphosphate + H(+)</text>
        <dbReference type="Rhea" id="RHEA:10912"/>
        <dbReference type="ChEBI" id="CHEBI:15378"/>
        <dbReference type="ChEBI" id="CHEBI:15980"/>
        <dbReference type="ChEBI" id="CHEBI:29032"/>
        <dbReference type="ChEBI" id="CHEBI:30616"/>
        <dbReference type="ChEBI" id="CHEBI:33019"/>
        <dbReference type="ChEBI" id="CHEBI:57966"/>
        <dbReference type="ChEBI" id="CHEBI:456215"/>
        <dbReference type="EC" id="6.3.2.1"/>
    </reaction>
</comment>
<evidence type="ECO:0000256" key="1">
    <source>
        <dbReference type="ARBA" id="ARBA00004990"/>
    </source>
</evidence>
<comment type="miscellaneous">
    <text evidence="8">The reaction proceeds by a bi uni uni bi ping pong mechanism.</text>
</comment>
<proteinExistence type="inferred from homology"/>
<evidence type="ECO:0000256" key="7">
    <source>
        <dbReference type="ARBA" id="ARBA00048258"/>
    </source>
</evidence>
<feature type="binding site" evidence="8">
    <location>
        <begin position="149"/>
        <end position="152"/>
    </location>
    <ligand>
        <name>ATP</name>
        <dbReference type="ChEBI" id="CHEBI:30616"/>
    </ligand>
</feature>
<keyword evidence="3 8" id="KW-0436">Ligase</keyword>
<dbReference type="Gene3D" id="3.40.50.620">
    <property type="entry name" value="HUPs"/>
    <property type="match status" value="1"/>
</dbReference>
<comment type="subunit">
    <text evidence="8">Homodimer.</text>
</comment>
<feature type="binding site" evidence="8">
    <location>
        <position position="61"/>
    </location>
    <ligand>
        <name>beta-alanine</name>
        <dbReference type="ChEBI" id="CHEBI:57966"/>
    </ligand>
</feature>
<comment type="function">
    <text evidence="8">Catalyzes the condensation of pantoate with beta-alanine in an ATP-dependent reaction via a pantoyl-adenylate intermediate.</text>
</comment>
<evidence type="ECO:0000256" key="4">
    <source>
        <dbReference type="ARBA" id="ARBA00022655"/>
    </source>
</evidence>
<comment type="caution">
    <text evidence="9">The sequence shown here is derived from an EMBL/GenBank/DDBJ whole genome shotgun (WGS) entry which is preliminary data.</text>
</comment>
<evidence type="ECO:0000256" key="5">
    <source>
        <dbReference type="ARBA" id="ARBA00022741"/>
    </source>
</evidence>
<dbReference type="SUPFAM" id="SSF52374">
    <property type="entry name" value="Nucleotidylyl transferase"/>
    <property type="match status" value="1"/>
</dbReference>
<feature type="binding site" evidence="8">
    <location>
        <position position="61"/>
    </location>
    <ligand>
        <name>(R)-pantoate</name>
        <dbReference type="ChEBI" id="CHEBI:15980"/>
    </ligand>
</feature>
<dbReference type="InterPro" id="IPR004821">
    <property type="entry name" value="Cyt_trans-like"/>
</dbReference>
<evidence type="ECO:0000256" key="8">
    <source>
        <dbReference type="HAMAP-Rule" id="MF_00158"/>
    </source>
</evidence>
<comment type="subcellular location">
    <subcellularLocation>
        <location evidence="8">Cytoplasm</location>
    </subcellularLocation>
</comment>
<dbReference type="CDD" id="cd00560">
    <property type="entry name" value="PanC"/>
    <property type="match status" value="1"/>
</dbReference>
<name>A0ABU3BCN8_9FLAO</name>
<feature type="binding site" evidence="8">
    <location>
        <begin position="30"/>
        <end position="37"/>
    </location>
    <ligand>
        <name>ATP</name>
        <dbReference type="ChEBI" id="CHEBI:30616"/>
    </ligand>
</feature>
<dbReference type="InterPro" id="IPR042176">
    <property type="entry name" value="Pantoate_ligase_C"/>
</dbReference>
<dbReference type="Proteomes" id="UP001250662">
    <property type="component" value="Unassembled WGS sequence"/>
</dbReference>
<evidence type="ECO:0000313" key="10">
    <source>
        <dbReference type="Proteomes" id="UP001250662"/>
    </source>
</evidence>
<evidence type="ECO:0000256" key="3">
    <source>
        <dbReference type="ARBA" id="ARBA00022598"/>
    </source>
</evidence>
<comment type="pathway">
    <text evidence="1 8">Cofactor biosynthesis; (R)-pantothenate biosynthesis; (R)-pantothenate from (R)-pantoate and beta-alanine: step 1/1.</text>
</comment>
<keyword evidence="6 8" id="KW-0067">ATP-binding</keyword>
<sequence length="282" mass="32118">MQVYTTKKDLLAILKSKKNKELSLGFVPTMGALHKGHISLVQRAFNENELVVVSIFVNPTQFDNEEDLDKYPNTLKQDLDLLEKVSTNIIVFAPTKNDIYNDKIKSESYNFNGLEKVMEGTFRAGHFNGVATIVELLLKTVGPDKAYFGEKDFQQLQIIKRLVTLKDISCQIIGCPIEREPSGLAMSSRNERLSKSTRKKAGFIYETLKTAKIKFGTKSAPIVKEWVFNQFLNSSLFELEYFEITDIDTLTPIAKKQIDIKYRAFIAVYTEEVRLIDNIALN</sequence>
<feature type="binding site" evidence="8">
    <location>
        <position position="155"/>
    </location>
    <ligand>
        <name>(R)-pantoate</name>
        <dbReference type="ChEBI" id="CHEBI:15980"/>
    </ligand>
</feature>
<keyword evidence="8" id="KW-0963">Cytoplasm</keyword>
<dbReference type="InterPro" id="IPR014729">
    <property type="entry name" value="Rossmann-like_a/b/a_fold"/>
</dbReference>
<comment type="caution">
    <text evidence="8">Lacks conserved residue(s) required for the propagation of feature annotation.</text>
</comment>
<dbReference type="RefSeq" id="WP_311386688.1">
    <property type="nucleotide sequence ID" value="NZ_JAVRHU010000001.1"/>
</dbReference>
<keyword evidence="10" id="KW-1185">Reference proteome</keyword>
<keyword evidence="5 8" id="KW-0547">Nucleotide-binding</keyword>
<dbReference type="GO" id="GO:0016874">
    <property type="term" value="F:ligase activity"/>
    <property type="evidence" value="ECO:0007669"/>
    <property type="project" value="UniProtKB-KW"/>
</dbReference>
<dbReference type="EC" id="6.3.2.1" evidence="8"/>
<evidence type="ECO:0000256" key="6">
    <source>
        <dbReference type="ARBA" id="ARBA00022840"/>
    </source>
</evidence>
<dbReference type="Pfam" id="PF02569">
    <property type="entry name" value="Pantoate_ligase"/>
    <property type="match status" value="1"/>
</dbReference>
<accession>A0ABU3BCN8</accession>
<dbReference type="PANTHER" id="PTHR21299:SF1">
    <property type="entry name" value="PANTOATE--BETA-ALANINE LIGASE"/>
    <property type="match status" value="1"/>
</dbReference>
<feature type="binding site" evidence="8">
    <location>
        <begin position="186"/>
        <end position="189"/>
    </location>
    <ligand>
        <name>ATP</name>
        <dbReference type="ChEBI" id="CHEBI:30616"/>
    </ligand>
</feature>
<comment type="similarity">
    <text evidence="2 8">Belongs to the pantothenate synthetase family.</text>
</comment>
<evidence type="ECO:0000256" key="2">
    <source>
        <dbReference type="ARBA" id="ARBA00009256"/>
    </source>
</evidence>
<dbReference type="Gene3D" id="3.30.1300.10">
    <property type="entry name" value="Pantoate-beta-alanine ligase, C-terminal domain"/>
    <property type="match status" value="1"/>
</dbReference>